<evidence type="ECO:0000313" key="8">
    <source>
        <dbReference type="EMBL" id="GGF07439.1"/>
    </source>
</evidence>
<keyword evidence="9" id="KW-1185">Reference proteome</keyword>
<keyword evidence="2" id="KW-0479">Metal-binding</keyword>
<gene>
    <name evidence="8" type="primary">yqeK</name>
    <name evidence="8" type="ORF">GCM10010954_02330</name>
</gene>
<evidence type="ECO:0000256" key="3">
    <source>
        <dbReference type="ARBA" id="ARBA00022741"/>
    </source>
</evidence>
<dbReference type="CDD" id="cd00077">
    <property type="entry name" value="HDc"/>
    <property type="match status" value="1"/>
</dbReference>
<evidence type="ECO:0000313" key="9">
    <source>
        <dbReference type="Proteomes" id="UP000660110"/>
    </source>
</evidence>
<dbReference type="SUPFAM" id="SSF109604">
    <property type="entry name" value="HD-domain/PDEase-like"/>
    <property type="match status" value="1"/>
</dbReference>
<keyword evidence="3" id="KW-0547">Nucleotide-binding</keyword>
<dbReference type="Pfam" id="PF01966">
    <property type="entry name" value="HD"/>
    <property type="match status" value="1"/>
</dbReference>
<evidence type="ECO:0000256" key="6">
    <source>
        <dbReference type="ARBA" id="ARBA00049417"/>
    </source>
</evidence>
<evidence type="ECO:0000256" key="1">
    <source>
        <dbReference type="ARBA" id="ARBA00012506"/>
    </source>
</evidence>
<keyword evidence="5" id="KW-0408">Iron</keyword>
<evidence type="ECO:0000256" key="5">
    <source>
        <dbReference type="ARBA" id="ARBA00023004"/>
    </source>
</evidence>
<dbReference type="RefSeq" id="WP_188375634.1">
    <property type="nucleotide sequence ID" value="NZ_BMEL01000001.1"/>
</dbReference>
<proteinExistence type="predicted"/>
<dbReference type="NCBIfam" id="TIGR00277">
    <property type="entry name" value="HDIG"/>
    <property type="match status" value="1"/>
</dbReference>
<dbReference type="Proteomes" id="UP000660110">
    <property type="component" value="Unassembled WGS sequence"/>
</dbReference>
<comment type="caution">
    <text evidence="8">The sequence shown here is derived from an EMBL/GenBank/DDBJ whole genome shotgun (WGS) entry which is preliminary data.</text>
</comment>
<reference evidence="8" key="2">
    <citation type="submission" date="2020-09" db="EMBL/GenBank/DDBJ databases">
        <authorList>
            <person name="Sun Q."/>
            <person name="Zhou Y."/>
        </authorList>
    </citation>
    <scope>NUCLEOTIDE SEQUENCE</scope>
    <source>
        <strain evidence="8">CGMCC 1.12153</strain>
    </source>
</reference>
<dbReference type="SMART" id="SM00471">
    <property type="entry name" value="HDc"/>
    <property type="match status" value="1"/>
</dbReference>
<dbReference type="GO" id="GO:0000166">
    <property type="term" value="F:nucleotide binding"/>
    <property type="evidence" value="ECO:0007669"/>
    <property type="project" value="UniProtKB-KW"/>
</dbReference>
<dbReference type="EC" id="3.6.1.41" evidence="1"/>
<dbReference type="InterPro" id="IPR003607">
    <property type="entry name" value="HD/PDEase_dom"/>
</dbReference>
<dbReference type="InterPro" id="IPR005249">
    <property type="entry name" value="YqeK"/>
</dbReference>
<name>A0A917AYG8_HALAA</name>
<comment type="catalytic activity">
    <reaction evidence="6">
        <text>P(1),P(4)-bis(5'-adenosyl) tetraphosphate + H2O = 2 ADP + 2 H(+)</text>
        <dbReference type="Rhea" id="RHEA:24252"/>
        <dbReference type="ChEBI" id="CHEBI:15377"/>
        <dbReference type="ChEBI" id="CHEBI:15378"/>
        <dbReference type="ChEBI" id="CHEBI:58141"/>
        <dbReference type="ChEBI" id="CHEBI:456216"/>
        <dbReference type="EC" id="3.6.1.41"/>
    </reaction>
</comment>
<dbReference type="InterPro" id="IPR051094">
    <property type="entry name" value="Diverse_Catalytic_Enzymes"/>
</dbReference>
<dbReference type="PANTHER" id="PTHR35795:SF1">
    <property type="entry name" value="BIS(5'-NUCLEOSYL)-TETRAPHOSPHATASE, SYMMETRICAL"/>
    <property type="match status" value="1"/>
</dbReference>
<evidence type="ECO:0000256" key="2">
    <source>
        <dbReference type="ARBA" id="ARBA00022723"/>
    </source>
</evidence>
<dbReference type="EMBL" id="BMEL01000001">
    <property type="protein sequence ID" value="GGF07439.1"/>
    <property type="molecule type" value="Genomic_DNA"/>
</dbReference>
<dbReference type="InterPro" id="IPR006675">
    <property type="entry name" value="HDIG_dom"/>
</dbReference>
<dbReference type="NCBIfam" id="TIGR00488">
    <property type="entry name" value="bis(5'-nucleosyl)-tetraphosphatase (symmetrical) YqeK"/>
    <property type="match status" value="1"/>
</dbReference>
<dbReference type="GO" id="GO:0008803">
    <property type="term" value="F:bis(5'-nucleosyl)-tetraphosphatase (symmetrical) activity"/>
    <property type="evidence" value="ECO:0007669"/>
    <property type="project" value="UniProtKB-EC"/>
</dbReference>
<protein>
    <recommendedName>
        <fullName evidence="1">bis(5'-nucleosyl)-tetraphosphatase (symmetrical)</fullName>
        <ecNumber evidence="1">3.6.1.41</ecNumber>
    </recommendedName>
</protein>
<dbReference type="PANTHER" id="PTHR35795">
    <property type="entry name" value="SLR1885 PROTEIN"/>
    <property type="match status" value="1"/>
</dbReference>
<dbReference type="GO" id="GO:0046872">
    <property type="term" value="F:metal ion binding"/>
    <property type="evidence" value="ECO:0007669"/>
    <property type="project" value="UniProtKB-KW"/>
</dbReference>
<evidence type="ECO:0000259" key="7">
    <source>
        <dbReference type="PROSITE" id="PS51831"/>
    </source>
</evidence>
<keyword evidence="4" id="KW-0378">Hydrolase</keyword>
<dbReference type="PROSITE" id="PS51831">
    <property type="entry name" value="HD"/>
    <property type="match status" value="1"/>
</dbReference>
<organism evidence="8 9">
    <name type="scientific">Halobacillus andaensis</name>
    <dbReference type="NCBI Taxonomy" id="1176239"/>
    <lineage>
        <taxon>Bacteria</taxon>
        <taxon>Bacillati</taxon>
        <taxon>Bacillota</taxon>
        <taxon>Bacilli</taxon>
        <taxon>Bacillales</taxon>
        <taxon>Bacillaceae</taxon>
        <taxon>Halobacillus</taxon>
    </lineage>
</organism>
<accession>A0A917AYG8</accession>
<feature type="domain" description="HD" evidence="7">
    <location>
        <begin position="20"/>
        <end position="135"/>
    </location>
</feature>
<dbReference type="InterPro" id="IPR006674">
    <property type="entry name" value="HD_domain"/>
</dbReference>
<evidence type="ECO:0000256" key="4">
    <source>
        <dbReference type="ARBA" id="ARBA00022801"/>
    </source>
</evidence>
<reference evidence="8" key="1">
    <citation type="journal article" date="2014" name="Int. J. Syst. Evol. Microbiol.">
        <title>Complete genome sequence of Corynebacterium casei LMG S-19264T (=DSM 44701T), isolated from a smear-ripened cheese.</title>
        <authorList>
            <consortium name="US DOE Joint Genome Institute (JGI-PGF)"/>
            <person name="Walter F."/>
            <person name="Albersmeier A."/>
            <person name="Kalinowski J."/>
            <person name="Ruckert C."/>
        </authorList>
    </citation>
    <scope>NUCLEOTIDE SEQUENCE</scope>
    <source>
        <strain evidence="8">CGMCC 1.12153</strain>
    </source>
</reference>
<sequence>MYQTREDLLEFVRPHLKQSRFEHTVRVTDTAVKLAERYGADVEKAEVASILHDFAKHKPKEELKSWILREEKLNNDLLSYHHELWHGPVGAFMLKDELQIQDEEILSAIAAHTTGKKDMTLLDKVVFLADYIEPGRNFEGVEEVREIAENNLNEACLQSLVNTVQFLTNNKRTVYPDTIHAYNALV</sequence>
<dbReference type="Gene3D" id="1.10.3210.10">
    <property type="entry name" value="Hypothetical protein af1432"/>
    <property type="match status" value="1"/>
</dbReference>
<dbReference type="AlphaFoldDB" id="A0A917AYG8"/>